<evidence type="ECO:0000256" key="3">
    <source>
        <dbReference type="ARBA" id="ARBA00023180"/>
    </source>
</evidence>
<keyword evidence="5" id="KW-0720">Serine protease</keyword>
<name>A0AAE1L6P2_9NEOP</name>
<dbReference type="PANTHER" id="PTHR24256">
    <property type="entry name" value="TRYPTASE-RELATED"/>
    <property type="match status" value="1"/>
</dbReference>
<sequence>MALILVTLLLLTAAAAKQVGDPCSHEEKGVPGTCTLVPDCPAAVADLEKDSRPQLCGFQPATHRAIVCCPGQQEDVSQREQVGSVARRMCQQYAAAANRNKYCRAQNLASPPEVQQLIVNGQPALPKEFPHMALLGYGPPDSVVYSCGGSLISERWVLTAAHCVSHPQKGMVTQVLLGDLDRSSDEDDARPQVVRVGEPVRHPDFKAKLRYHDIALVPLLQPAVISEYVRPACLYADRIAPETNVTVSGWGVIDFTETDLNPVLLKAKLHVVALPECSRSYVASTTTAGSKIPRGLLDHQMCAGSRKGSDACQGDSGGPLQVFTEQNPYCMQHVVGVVSIGNFCGTKDPGVYTRVGFYTQWIEKTVWPNSKVVYRGPDMNATESVPDP</sequence>
<dbReference type="PROSITE" id="PS50240">
    <property type="entry name" value="TRYPSIN_DOM"/>
    <property type="match status" value="1"/>
</dbReference>
<comment type="caution">
    <text evidence="8">The sequence shown here is derived from an EMBL/GenBank/DDBJ whole genome shotgun (WGS) entry which is preliminary data.</text>
</comment>
<dbReference type="PROSITE" id="PS00134">
    <property type="entry name" value="TRYPSIN_HIS"/>
    <property type="match status" value="1"/>
</dbReference>
<gene>
    <name evidence="8" type="ORF">KUF71_018906</name>
</gene>
<organism evidence="8 9">
    <name type="scientific">Frankliniella fusca</name>
    <dbReference type="NCBI Taxonomy" id="407009"/>
    <lineage>
        <taxon>Eukaryota</taxon>
        <taxon>Metazoa</taxon>
        <taxon>Ecdysozoa</taxon>
        <taxon>Arthropoda</taxon>
        <taxon>Hexapoda</taxon>
        <taxon>Insecta</taxon>
        <taxon>Pterygota</taxon>
        <taxon>Neoptera</taxon>
        <taxon>Paraneoptera</taxon>
        <taxon>Thysanoptera</taxon>
        <taxon>Terebrantia</taxon>
        <taxon>Thripoidea</taxon>
        <taxon>Thripidae</taxon>
        <taxon>Frankliniella</taxon>
    </lineage>
</organism>
<keyword evidence="1 6" id="KW-0732">Signal</keyword>
<dbReference type="InterPro" id="IPR001314">
    <property type="entry name" value="Peptidase_S1A"/>
</dbReference>
<evidence type="ECO:0000256" key="1">
    <source>
        <dbReference type="ARBA" id="ARBA00022729"/>
    </source>
</evidence>
<dbReference type="FunFam" id="2.40.10.10:FF:000028">
    <property type="entry name" value="Serine protease easter"/>
    <property type="match status" value="1"/>
</dbReference>
<keyword evidence="2" id="KW-1015">Disulfide bond</keyword>
<accession>A0AAE1L6P2</accession>
<feature type="domain" description="Peptidase S1" evidence="7">
    <location>
        <begin position="118"/>
        <end position="367"/>
    </location>
</feature>
<keyword evidence="9" id="KW-1185">Reference proteome</keyword>
<dbReference type="AlphaFoldDB" id="A0AAE1L6P2"/>
<dbReference type="InterPro" id="IPR033116">
    <property type="entry name" value="TRYPSIN_SER"/>
</dbReference>
<dbReference type="Proteomes" id="UP001219518">
    <property type="component" value="Unassembled WGS sequence"/>
</dbReference>
<keyword evidence="5" id="KW-0378">Hydrolase</keyword>
<evidence type="ECO:0000256" key="6">
    <source>
        <dbReference type="SAM" id="SignalP"/>
    </source>
</evidence>
<dbReference type="Pfam" id="PF00089">
    <property type="entry name" value="Trypsin"/>
    <property type="match status" value="1"/>
</dbReference>
<evidence type="ECO:0000256" key="2">
    <source>
        <dbReference type="ARBA" id="ARBA00023157"/>
    </source>
</evidence>
<dbReference type="PRINTS" id="PR00722">
    <property type="entry name" value="CHYMOTRYPSIN"/>
</dbReference>
<feature type="chain" id="PRO_5042084769" evidence="6">
    <location>
        <begin position="17"/>
        <end position="388"/>
    </location>
</feature>
<dbReference type="GO" id="GO:0006508">
    <property type="term" value="P:proteolysis"/>
    <property type="evidence" value="ECO:0007669"/>
    <property type="project" value="UniProtKB-KW"/>
</dbReference>
<dbReference type="InterPro" id="IPR051487">
    <property type="entry name" value="Ser/Thr_Proteases_Immune/Dev"/>
</dbReference>
<evidence type="ECO:0000256" key="5">
    <source>
        <dbReference type="RuleBase" id="RU363034"/>
    </source>
</evidence>
<dbReference type="InterPro" id="IPR009003">
    <property type="entry name" value="Peptidase_S1_PA"/>
</dbReference>
<dbReference type="SMART" id="SM00020">
    <property type="entry name" value="Tryp_SPc"/>
    <property type="match status" value="1"/>
</dbReference>
<proteinExistence type="inferred from homology"/>
<keyword evidence="3" id="KW-0325">Glycoprotein</keyword>
<reference evidence="8" key="2">
    <citation type="journal article" date="2023" name="BMC Genomics">
        <title>Pest status, molecular evolution, and epigenetic factors derived from the genome assembly of Frankliniella fusca, a thysanopteran phytovirus vector.</title>
        <authorList>
            <person name="Catto M.A."/>
            <person name="Labadie P.E."/>
            <person name="Jacobson A.L."/>
            <person name="Kennedy G.G."/>
            <person name="Srinivasan R."/>
            <person name="Hunt B.G."/>
        </authorList>
    </citation>
    <scope>NUCLEOTIDE SEQUENCE</scope>
    <source>
        <strain evidence="8">PL_HMW_Pooled</strain>
    </source>
</reference>
<dbReference type="Gene3D" id="2.40.10.10">
    <property type="entry name" value="Trypsin-like serine proteases"/>
    <property type="match status" value="1"/>
</dbReference>
<protein>
    <submittedName>
        <fullName evidence="8">Serine protease Hayan</fullName>
    </submittedName>
</protein>
<evidence type="ECO:0000256" key="4">
    <source>
        <dbReference type="ARBA" id="ARBA00024195"/>
    </source>
</evidence>
<dbReference type="InterPro" id="IPR018114">
    <property type="entry name" value="TRYPSIN_HIS"/>
</dbReference>
<reference evidence="8" key="1">
    <citation type="submission" date="2021-07" db="EMBL/GenBank/DDBJ databases">
        <authorList>
            <person name="Catto M.A."/>
            <person name="Jacobson A."/>
            <person name="Kennedy G."/>
            <person name="Labadie P."/>
            <person name="Hunt B.G."/>
            <person name="Srinivasan R."/>
        </authorList>
    </citation>
    <scope>NUCLEOTIDE SEQUENCE</scope>
    <source>
        <strain evidence="8">PL_HMW_Pooled</strain>
        <tissue evidence="8">Head</tissue>
    </source>
</reference>
<dbReference type="InterPro" id="IPR022700">
    <property type="entry name" value="CLIP"/>
</dbReference>
<dbReference type="GO" id="GO:0004252">
    <property type="term" value="F:serine-type endopeptidase activity"/>
    <property type="evidence" value="ECO:0007669"/>
    <property type="project" value="InterPro"/>
</dbReference>
<evidence type="ECO:0000313" key="8">
    <source>
        <dbReference type="EMBL" id="KAK3908478.1"/>
    </source>
</evidence>
<dbReference type="SUPFAM" id="SSF50494">
    <property type="entry name" value="Trypsin-like serine proteases"/>
    <property type="match status" value="1"/>
</dbReference>
<dbReference type="InterPro" id="IPR043504">
    <property type="entry name" value="Peptidase_S1_PA_chymotrypsin"/>
</dbReference>
<keyword evidence="5 8" id="KW-0645">Protease</keyword>
<evidence type="ECO:0000313" key="9">
    <source>
        <dbReference type="Proteomes" id="UP001219518"/>
    </source>
</evidence>
<dbReference type="PROSITE" id="PS00135">
    <property type="entry name" value="TRYPSIN_SER"/>
    <property type="match status" value="1"/>
</dbReference>
<dbReference type="CDD" id="cd00190">
    <property type="entry name" value="Tryp_SPc"/>
    <property type="match status" value="1"/>
</dbReference>
<feature type="signal peptide" evidence="6">
    <location>
        <begin position="1"/>
        <end position="16"/>
    </location>
</feature>
<dbReference type="EMBL" id="JAHWGI010000058">
    <property type="protein sequence ID" value="KAK3908478.1"/>
    <property type="molecule type" value="Genomic_DNA"/>
</dbReference>
<evidence type="ECO:0000259" key="7">
    <source>
        <dbReference type="PROSITE" id="PS50240"/>
    </source>
</evidence>
<comment type="similarity">
    <text evidence="4">Belongs to the peptidase S1 family. CLIP subfamily.</text>
</comment>
<dbReference type="SMART" id="SM00680">
    <property type="entry name" value="CLIP"/>
    <property type="match status" value="1"/>
</dbReference>
<dbReference type="InterPro" id="IPR001254">
    <property type="entry name" value="Trypsin_dom"/>
</dbReference>